<dbReference type="GO" id="GO:0005524">
    <property type="term" value="F:ATP binding"/>
    <property type="evidence" value="ECO:0007669"/>
    <property type="project" value="UniProtKB-UniRule"/>
</dbReference>
<keyword evidence="4 7" id="KW-0547">Nucleotide-binding</keyword>
<organism evidence="10">
    <name type="scientific">Spironucleus salmonicida</name>
    <dbReference type="NCBI Taxonomy" id="348837"/>
    <lineage>
        <taxon>Eukaryota</taxon>
        <taxon>Metamonada</taxon>
        <taxon>Diplomonadida</taxon>
        <taxon>Hexamitidae</taxon>
        <taxon>Hexamitinae</taxon>
        <taxon>Spironucleus</taxon>
    </lineage>
</organism>
<evidence type="ECO:0000313" key="10">
    <source>
        <dbReference type="EMBL" id="EST41867.1"/>
    </source>
</evidence>
<dbReference type="GO" id="GO:0005634">
    <property type="term" value="C:nucleus"/>
    <property type="evidence" value="ECO:0007669"/>
    <property type="project" value="TreeGrafter"/>
</dbReference>
<feature type="binding site" evidence="7">
    <location>
        <position position="55"/>
    </location>
    <ligand>
        <name>ATP</name>
        <dbReference type="ChEBI" id="CHEBI:30616"/>
    </ligand>
</feature>
<evidence type="ECO:0000256" key="3">
    <source>
        <dbReference type="ARBA" id="ARBA00022679"/>
    </source>
</evidence>
<evidence type="ECO:0000259" key="9">
    <source>
        <dbReference type="PROSITE" id="PS50011"/>
    </source>
</evidence>
<evidence type="ECO:0000256" key="5">
    <source>
        <dbReference type="ARBA" id="ARBA00022777"/>
    </source>
</evidence>
<feature type="domain" description="Protein kinase" evidence="9">
    <location>
        <begin position="26"/>
        <end position="310"/>
    </location>
</feature>
<dbReference type="PANTHER" id="PTHR24057">
    <property type="entry name" value="GLYCOGEN SYNTHASE KINASE-3 ALPHA"/>
    <property type="match status" value="1"/>
</dbReference>
<dbReference type="Proteomes" id="UP000018208">
    <property type="component" value="Unassembled WGS sequence"/>
</dbReference>
<keyword evidence="3" id="KW-0808">Transferase</keyword>
<sequence>MSDSESFPQEFDLPLAQQQTIEGFTFTPERIVGRGSFGIVYLIRSPQFSQPLALKLVVQDRRYKNREHQLMSKLDHPYTTILRKGFFVSAGSTDDLILYIIMDYYPETLHSLYRQYSRLKEHVPLMIVRLATYQTARALLYLHAQNIAHRDLKPTNILFDPNTLKAALCDFGSAKQLVFGEPNVSYICSRYYRAPELVLGATNYTTSIDVWSFGCILAEILLGAPLFPGESSVDQFVEIVKLLGSPTSDEFLAMNGSLNSVRFKEVKAYGLNKVLRSKAHCDVVDLLEKVLVYDPERRFTASQVLAHKFFDPVRELGDTLPGGEEVPSDLFKFTDEEKSILTTQQELWAIVGKRSQ</sequence>
<evidence type="ECO:0000313" key="12">
    <source>
        <dbReference type="Proteomes" id="UP000018208"/>
    </source>
</evidence>
<keyword evidence="12" id="KW-1185">Reference proteome</keyword>
<keyword evidence="2 8" id="KW-0723">Serine/threonine-protein kinase</keyword>
<evidence type="ECO:0000313" key="11">
    <source>
        <dbReference type="EMBL" id="KAH0573133.1"/>
    </source>
</evidence>
<dbReference type="EMBL" id="AUWU02000005">
    <property type="protein sequence ID" value="KAH0573133.1"/>
    <property type="molecule type" value="Genomic_DNA"/>
</dbReference>
<dbReference type="PANTHER" id="PTHR24057:SF0">
    <property type="entry name" value="PROTEIN KINASE SHAGGY-RELATED"/>
    <property type="match status" value="1"/>
</dbReference>
<dbReference type="InterPro" id="IPR039192">
    <property type="entry name" value="STKc_GSK3"/>
</dbReference>
<dbReference type="InterPro" id="IPR017441">
    <property type="entry name" value="Protein_kinase_ATP_BS"/>
</dbReference>
<proteinExistence type="inferred from homology"/>
<dbReference type="PROSITE" id="PS50011">
    <property type="entry name" value="PROTEIN_KINASE_DOM"/>
    <property type="match status" value="1"/>
</dbReference>
<dbReference type="InterPro" id="IPR050591">
    <property type="entry name" value="GSK-3"/>
</dbReference>
<dbReference type="InterPro" id="IPR000719">
    <property type="entry name" value="Prot_kinase_dom"/>
</dbReference>
<name>V6LBQ5_9EUKA</name>
<dbReference type="GO" id="GO:0004674">
    <property type="term" value="F:protein serine/threonine kinase activity"/>
    <property type="evidence" value="ECO:0007669"/>
    <property type="project" value="UniProtKB-KW"/>
</dbReference>
<gene>
    <name evidence="10" type="ORF">SS50377_18703</name>
    <name evidence="11" type="ORF">SS50377_25252</name>
</gene>
<protein>
    <submittedName>
        <fullName evidence="10">Kinase, CMGC GSK</fullName>
    </submittedName>
</protein>
<dbReference type="FunFam" id="1.10.510.10:FF:000624">
    <property type="entry name" value="Mitogen-activated protein kinase"/>
    <property type="match status" value="1"/>
</dbReference>
<dbReference type="GO" id="GO:0007165">
    <property type="term" value="P:signal transduction"/>
    <property type="evidence" value="ECO:0007669"/>
    <property type="project" value="TreeGrafter"/>
</dbReference>
<keyword evidence="5 10" id="KW-0418">Kinase</keyword>
<dbReference type="InterPro" id="IPR008271">
    <property type="entry name" value="Ser/Thr_kinase_AS"/>
</dbReference>
<evidence type="ECO:0000256" key="4">
    <source>
        <dbReference type="ARBA" id="ARBA00022741"/>
    </source>
</evidence>
<evidence type="ECO:0000256" key="1">
    <source>
        <dbReference type="ARBA" id="ARBA00005527"/>
    </source>
</evidence>
<keyword evidence="6 7" id="KW-0067">ATP-binding</keyword>
<evidence type="ECO:0000256" key="8">
    <source>
        <dbReference type="RuleBase" id="RU000304"/>
    </source>
</evidence>
<dbReference type="GO" id="GO:0030154">
    <property type="term" value="P:cell differentiation"/>
    <property type="evidence" value="ECO:0007669"/>
    <property type="project" value="TreeGrafter"/>
</dbReference>
<evidence type="ECO:0000256" key="2">
    <source>
        <dbReference type="ARBA" id="ARBA00022527"/>
    </source>
</evidence>
<dbReference type="GO" id="GO:0005737">
    <property type="term" value="C:cytoplasm"/>
    <property type="evidence" value="ECO:0007669"/>
    <property type="project" value="TreeGrafter"/>
</dbReference>
<accession>V6LBQ5</accession>
<dbReference type="VEuPathDB" id="GiardiaDB:SS50377_25252"/>
<dbReference type="InterPro" id="IPR011009">
    <property type="entry name" value="Kinase-like_dom_sf"/>
</dbReference>
<dbReference type="EMBL" id="KI546167">
    <property type="protein sequence ID" value="EST41867.1"/>
    <property type="molecule type" value="Genomic_DNA"/>
</dbReference>
<dbReference type="AlphaFoldDB" id="V6LBQ5"/>
<dbReference type="SMART" id="SM00220">
    <property type="entry name" value="S_TKc"/>
    <property type="match status" value="1"/>
</dbReference>
<evidence type="ECO:0000256" key="7">
    <source>
        <dbReference type="PROSITE-ProRule" id="PRU10141"/>
    </source>
</evidence>
<dbReference type="OrthoDB" id="272141at2759"/>
<comment type="similarity">
    <text evidence="1">Belongs to the protein kinase superfamily. CMGC Ser/Thr protein kinase family. GSK-3 subfamily.</text>
</comment>
<dbReference type="Gene3D" id="1.10.510.10">
    <property type="entry name" value="Transferase(Phosphotransferase) domain 1"/>
    <property type="match status" value="1"/>
</dbReference>
<dbReference type="PROSITE" id="PS00108">
    <property type="entry name" value="PROTEIN_KINASE_ST"/>
    <property type="match status" value="1"/>
</dbReference>
<dbReference type="CDD" id="cd14137">
    <property type="entry name" value="STKc_GSK3"/>
    <property type="match status" value="1"/>
</dbReference>
<dbReference type="PROSITE" id="PS00107">
    <property type="entry name" value="PROTEIN_KINASE_ATP"/>
    <property type="match status" value="1"/>
</dbReference>
<dbReference type="Gene3D" id="3.30.200.20">
    <property type="entry name" value="Phosphorylase Kinase, domain 1"/>
    <property type="match status" value="1"/>
</dbReference>
<reference evidence="10 11" key="1">
    <citation type="journal article" date="2014" name="PLoS Genet.">
        <title>The Genome of Spironucleus salmonicida Highlights a Fish Pathogen Adapted to Fluctuating Environments.</title>
        <authorList>
            <person name="Xu F."/>
            <person name="Jerlstrom-Hultqvist J."/>
            <person name="Einarsson E."/>
            <person name="Astvaldsson A."/>
            <person name="Svard S.G."/>
            <person name="Andersson J.O."/>
        </authorList>
    </citation>
    <scope>NUCLEOTIDE SEQUENCE</scope>
    <source>
        <strain evidence="11">ATCC 50377</strain>
    </source>
</reference>
<reference evidence="11" key="2">
    <citation type="submission" date="2020-12" db="EMBL/GenBank/DDBJ databases">
        <title>New Spironucleus salmonicida genome in near-complete chromosomes.</title>
        <authorList>
            <person name="Xu F."/>
            <person name="Kurt Z."/>
            <person name="Jimenez-Gonzalez A."/>
            <person name="Astvaldsson A."/>
            <person name="Andersson J.O."/>
            <person name="Svard S.G."/>
        </authorList>
    </citation>
    <scope>NUCLEOTIDE SEQUENCE</scope>
    <source>
        <strain evidence="11">ATCC 50377</strain>
    </source>
</reference>
<evidence type="ECO:0000256" key="6">
    <source>
        <dbReference type="ARBA" id="ARBA00022840"/>
    </source>
</evidence>
<dbReference type="Pfam" id="PF00069">
    <property type="entry name" value="Pkinase"/>
    <property type="match status" value="1"/>
</dbReference>
<dbReference type="SUPFAM" id="SSF56112">
    <property type="entry name" value="Protein kinase-like (PK-like)"/>
    <property type="match status" value="1"/>
</dbReference>